<sequence>MCLHIQAQKPTTFHVRLDKAFQGKVYLCCIKDRLTQVDSVEVNGSAFSISHSIDHPDEYTLVSRPFRFNTSVLAEPGVQYTITMEGSDGKVIQGGKEQARIDSLNSVLEPLNDSMQVISQKYSTLKEQGKDEEAEKWLEPNNALFTRAVDIKAKFIQSDPNSLAAMIVASELLSSDYPLLSRLHKVLSSSPYTYTRAWKRFDNDFRQVSAKWIQDKEAPDFITKDINGKVVRLSDFRGKTVLLDFWASWCLPCRAKMKKLKAIYPELTKQGITVVSISLDEDIEAWRKASREEGISWTNTCDVVPFNKNKIAQAYQVSFIPQLFLISPQGFITSQSPNLNSLIKK</sequence>
<organism evidence="6 7">
    <name type="scientific">Hallella bergensis DSM 17361</name>
    <dbReference type="NCBI Taxonomy" id="585502"/>
    <lineage>
        <taxon>Bacteria</taxon>
        <taxon>Pseudomonadati</taxon>
        <taxon>Bacteroidota</taxon>
        <taxon>Bacteroidia</taxon>
        <taxon>Bacteroidales</taxon>
        <taxon>Prevotellaceae</taxon>
        <taxon>Hallella</taxon>
    </lineage>
</organism>
<dbReference type="CDD" id="cd02966">
    <property type="entry name" value="TlpA_like_family"/>
    <property type="match status" value="1"/>
</dbReference>
<evidence type="ECO:0000256" key="1">
    <source>
        <dbReference type="ARBA" id="ARBA00004196"/>
    </source>
</evidence>
<feature type="domain" description="Thioredoxin" evidence="5">
    <location>
        <begin position="212"/>
        <end position="345"/>
    </location>
</feature>
<keyword evidence="2" id="KW-0201">Cytochrome c-type biogenesis</keyword>
<evidence type="ECO:0000256" key="2">
    <source>
        <dbReference type="ARBA" id="ARBA00022748"/>
    </source>
</evidence>
<dbReference type="HOGENOM" id="CLU_042529_1_0_10"/>
<dbReference type="GO" id="GO:0030313">
    <property type="term" value="C:cell envelope"/>
    <property type="evidence" value="ECO:0007669"/>
    <property type="project" value="UniProtKB-SubCell"/>
</dbReference>
<dbReference type="InterPro" id="IPR050553">
    <property type="entry name" value="Thioredoxin_ResA/DsbE_sf"/>
</dbReference>
<keyword evidence="6" id="KW-0560">Oxidoreductase</keyword>
<dbReference type="Proteomes" id="UP000003160">
    <property type="component" value="Unassembled WGS sequence"/>
</dbReference>
<reference evidence="6 7" key="1">
    <citation type="submission" date="2009-10" db="EMBL/GenBank/DDBJ databases">
        <authorList>
            <person name="Qin X."/>
            <person name="Bachman B."/>
            <person name="Battles P."/>
            <person name="Bell A."/>
            <person name="Bess C."/>
            <person name="Bickham C."/>
            <person name="Chaboub L."/>
            <person name="Chen D."/>
            <person name="Coyle M."/>
            <person name="Deiros D.R."/>
            <person name="Dinh H."/>
            <person name="Forbes L."/>
            <person name="Fowler G."/>
            <person name="Francisco L."/>
            <person name="Fu Q."/>
            <person name="Gubbala S."/>
            <person name="Hale W."/>
            <person name="Han Y."/>
            <person name="Hemphill L."/>
            <person name="Highlander S.K."/>
            <person name="Hirani K."/>
            <person name="Hogues M."/>
            <person name="Jackson L."/>
            <person name="Jakkamsetti A."/>
            <person name="Javaid M."/>
            <person name="Jiang H."/>
            <person name="Korchina V."/>
            <person name="Kovar C."/>
            <person name="Lara F."/>
            <person name="Lee S."/>
            <person name="Mata R."/>
            <person name="Mathew T."/>
            <person name="Moen C."/>
            <person name="Morales K."/>
            <person name="Munidasa M."/>
            <person name="Nazareth L."/>
            <person name="Ngo R."/>
            <person name="Nguyen L."/>
            <person name="Okwuonu G."/>
            <person name="Ongeri F."/>
            <person name="Patil S."/>
            <person name="Petrosino J."/>
            <person name="Pham C."/>
            <person name="Pham P."/>
            <person name="Pu L.-L."/>
            <person name="Puazo M."/>
            <person name="Raj R."/>
            <person name="Reid J."/>
            <person name="Rouhana J."/>
            <person name="Saada N."/>
            <person name="Shang Y."/>
            <person name="Simmons D."/>
            <person name="Thornton R."/>
            <person name="Warren J."/>
            <person name="Weissenberger G."/>
            <person name="Zhang J."/>
            <person name="Zhang L."/>
            <person name="Zhou C."/>
            <person name="Zhu D."/>
            <person name="Muzny D."/>
            <person name="Worley K."/>
            <person name="Gibbs R."/>
        </authorList>
    </citation>
    <scope>NUCLEOTIDE SEQUENCE [LARGE SCALE GENOMIC DNA]</scope>
    <source>
        <strain evidence="6 7">DSM 17361</strain>
    </source>
</reference>
<dbReference type="GO" id="GO:0017004">
    <property type="term" value="P:cytochrome complex assembly"/>
    <property type="evidence" value="ECO:0007669"/>
    <property type="project" value="UniProtKB-KW"/>
</dbReference>
<dbReference type="eggNOG" id="COG0526">
    <property type="taxonomic scope" value="Bacteria"/>
</dbReference>
<evidence type="ECO:0000256" key="4">
    <source>
        <dbReference type="ARBA" id="ARBA00023284"/>
    </source>
</evidence>
<evidence type="ECO:0000256" key="3">
    <source>
        <dbReference type="ARBA" id="ARBA00023157"/>
    </source>
</evidence>
<dbReference type="InterPro" id="IPR036249">
    <property type="entry name" value="Thioredoxin-like_sf"/>
</dbReference>
<dbReference type="InterPro" id="IPR000866">
    <property type="entry name" value="AhpC/TSA"/>
</dbReference>
<comment type="caution">
    <text evidence="6">The sequence shown here is derived from an EMBL/GenBank/DDBJ whole genome shotgun (WGS) entry which is preliminary data.</text>
</comment>
<keyword evidence="3" id="KW-1015">Disulfide bond</keyword>
<dbReference type="InterPro" id="IPR025380">
    <property type="entry name" value="DUF4369"/>
</dbReference>
<dbReference type="RefSeq" id="WP_007173211.1">
    <property type="nucleotide sequence ID" value="NZ_GG704780.1"/>
</dbReference>
<keyword evidence="4" id="KW-0676">Redox-active center</keyword>
<dbReference type="PROSITE" id="PS00194">
    <property type="entry name" value="THIOREDOXIN_1"/>
    <property type="match status" value="1"/>
</dbReference>
<dbReference type="AlphaFoldDB" id="D1PVW2"/>
<gene>
    <name evidence="6" type="ORF">HMPREF0645_1097</name>
</gene>
<evidence type="ECO:0000259" key="5">
    <source>
        <dbReference type="PROSITE" id="PS51352"/>
    </source>
</evidence>
<dbReference type="Pfam" id="PF14289">
    <property type="entry name" value="DUF4369"/>
    <property type="match status" value="1"/>
</dbReference>
<dbReference type="InterPro" id="IPR013766">
    <property type="entry name" value="Thioredoxin_domain"/>
</dbReference>
<protein>
    <submittedName>
        <fullName evidence="6">Antioxidant, AhpC/TSA family</fullName>
        <ecNumber evidence="6">1.11.1.15</ecNumber>
    </submittedName>
</protein>
<keyword evidence="7" id="KW-1185">Reference proteome</keyword>
<dbReference type="EMBL" id="ACKS01000045">
    <property type="protein sequence ID" value="EFA44467.1"/>
    <property type="molecule type" value="Genomic_DNA"/>
</dbReference>
<proteinExistence type="predicted"/>
<evidence type="ECO:0000313" key="7">
    <source>
        <dbReference type="Proteomes" id="UP000003160"/>
    </source>
</evidence>
<dbReference type="InterPro" id="IPR017937">
    <property type="entry name" value="Thioredoxin_CS"/>
</dbReference>
<keyword evidence="6" id="KW-0575">Peroxidase</keyword>
<dbReference type="SUPFAM" id="SSF52833">
    <property type="entry name" value="Thioredoxin-like"/>
    <property type="match status" value="1"/>
</dbReference>
<dbReference type="PANTHER" id="PTHR42852">
    <property type="entry name" value="THIOL:DISULFIDE INTERCHANGE PROTEIN DSBE"/>
    <property type="match status" value="1"/>
</dbReference>
<dbReference type="EC" id="1.11.1.15" evidence="6"/>
<accession>D1PVW2</accession>
<name>D1PVW2_9BACT</name>
<dbReference type="GO" id="GO:0004601">
    <property type="term" value="F:peroxidase activity"/>
    <property type="evidence" value="ECO:0007669"/>
    <property type="project" value="UniProtKB-KW"/>
</dbReference>
<dbReference type="PROSITE" id="PS51352">
    <property type="entry name" value="THIOREDOXIN_2"/>
    <property type="match status" value="1"/>
</dbReference>
<evidence type="ECO:0000313" key="6">
    <source>
        <dbReference type="EMBL" id="EFA44467.1"/>
    </source>
</evidence>
<dbReference type="Pfam" id="PF00578">
    <property type="entry name" value="AhpC-TSA"/>
    <property type="match status" value="1"/>
</dbReference>
<dbReference type="Gene3D" id="3.40.30.10">
    <property type="entry name" value="Glutaredoxin"/>
    <property type="match status" value="1"/>
</dbReference>
<comment type="subcellular location">
    <subcellularLocation>
        <location evidence="1">Cell envelope</location>
    </subcellularLocation>
</comment>
<dbReference type="PANTHER" id="PTHR42852:SF6">
    <property type="entry name" value="THIOL:DISULFIDE INTERCHANGE PROTEIN DSBE"/>
    <property type="match status" value="1"/>
</dbReference>